<evidence type="ECO:0000313" key="6">
    <source>
        <dbReference type="EMBL" id="RKQ90891.1"/>
    </source>
</evidence>
<keyword evidence="6" id="KW-0378">Hydrolase</keyword>
<keyword evidence="7" id="KW-1185">Reference proteome</keyword>
<dbReference type="EMBL" id="RBIL01000001">
    <property type="protein sequence ID" value="RKQ90891.1"/>
    <property type="molecule type" value="Genomic_DNA"/>
</dbReference>
<evidence type="ECO:0000256" key="1">
    <source>
        <dbReference type="ARBA" id="ARBA00022741"/>
    </source>
</evidence>
<comment type="caution">
    <text evidence="6">The sequence shown here is derived from an EMBL/GenBank/DDBJ whole genome shotgun (WGS) entry which is preliminary data.</text>
</comment>
<feature type="compositionally biased region" description="Acidic residues" evidence="3">
    <location>
        <begin position="542"/>
        <end position="557"/>
    </location>
</feature>
<organism evidence="6 7">
    <name type="scientific">Solirubrobacter pauli</name>
    <dbReference type="NCBI Taxonomy" id="166793"/>
    <lineage>
        <taxon>Bacteria</taxon>
        <taxon>Bacillati</taxon>
        <taxon>Actinomycetota</taxon>
        <taxon>Thermoleophilia</taxon>
        <taxon>Solirubrobacterales</taxon>
        <taxon>Solirubrobacteraceae</taxon>
        <taxon>Solirubrobacter</taxon>
    </lineage>
</organism>
<dbReference type="GO" id="GO:0043138">
    <property type="term" value="F:3'-5' DNA helicase activity"/>
    <property type="evidence" value="ECO:0007669"/>
    <property type="project" value="TreeGrafter"/>
</dbReference>
<dbReference type="Pfam" id="PF00271">
    <property type="entry name" value="Helicase_C"/>
    <property type="match status" value="1"/>
</dbReference>
<name>A0A660LDT1_9ACTN</name>
<dbReference type="InterPro" id="IPR001650">
    <property type="entry name" value="Helicase_C-like"/>
</dbReference>
<dbReference type="SMART" id="SM00490">
    <property type="entry name" value="HELICc"/>
    <property type="match status" value="1"/>
</dbReference>
<dbReference type="InterPro" id="IPR014001">
    <property type="entry name" value="Helicase_ATP-bd"/>
</dbReference>
<dbReference type="InterPro" id="IPR011545">
    <property type="entry name" value="DEAD/DEAH_box_helicase_dom"/>
</dbReference>
<keyword evidence="1" id="KW-0547">Nucleotide-binding</keyword>
<keyword evidence="2" id="KW-0067">ATP-binding</keyword>
<sequence>MSELLPGVQAPAIREGLLDYLSTTFALADEDARAALIDFLSSRENGIFKGPYLRVRLPFQPAAPGWRDALDWYEGPTPYGHQAAAFARLSSLDVGPAKSRPRPTLITTGTGSGKTEAFLYPILDHVLRARRRGVTGTKALLLYPMNALANDQAQRLAALISGSESLSGVTAAIYTGEQSKPARSKVSADGLINRRDVIRTTPPDILLTNYKMLDQMLLREPDARIWRDSATSLQYLVLDEFHTYDGAQGTDVTMLLRRLGITLKSYWPDGVFTEADRARPLGVLTPVATSATLGDKGDPAAMLQFARTVFGEAFEDAAVITEARLSFEDWSQGAATAAPRTDREAVETAVNQASTLTDGRAIAEAVFGSLFETPEPDLLALSKAHPFTRTLVEQAEHARPISELAAILLPALAGDPATRHIAETFTLLYSAALSHVRKVEGRSALSLDLHLWIRELTRIDRVALGSPEFLWSDDTLAGTAGDAVTPAFPALFCRHCGRSGWAVVRAPIGGFDLTAADSSDIRRARLADSREFRALIHAPAEGETELDDEPPTEPPDPDEPRLLWFYPSERRVLAHRPELDADVAAGRVLPVLAHTGPKAGRFSADDTCPSCMQKDGIRFLGSAIATLLSVSLSTIFGSDDLDKAEKKALIFTDSVQDAAHRAGFVQSRSHSLTLRSVFRRAVGEELIDLEQLVDRALQQAGDDPHRRYRLLPPDFADHAAFTEFWRRPRQSQVPTGFRRRVRRRLALDAVLEFGLQARLGRTLELTGSLAAEVDIAPATIVKVVGEVEKIAGPLQLEGMGATDRQRSGWVRGVLERMRTDGAIQHEWFRKYQLEDGRRYSIWGGRPRWDGMPAFPRGRGAPAYPRVGGSGTDSDLVSAGSAQSWYAVWTARALGCTANEGASLTVTLLNELAKLDIVHTVNTNSGGQVFELPQSRILVGPVDDEGYSGRAFLLACDICGAAVPGTTRVVDELEGLPCLVSRCTGTLVRAGGRPDNFYRRLYHSADATRIVAREHTSLLEDELRLEYENQFKVSADNPQAPNVLVATPTLEMGIDIGDLSTVMLASLPKSVASYLQRVGRAGRLTGSALNLAFVSGRGEQLPRLGDPLSVINGQVRPPATYIDAEEILRRQYVASVADRLARAANAPHPATATQAIGTVDAGSFLHAVIEAAERPANLEAFLDAFESLSEPAREQLRLWSKPHAEPRPSPLAAYVHAQHQRWKHEVEIQQHRIQAIQASLPELEQRAGSPAATEDDKVALRTAKAARRLAGAQLDHLQGQYWISILEEHGILPNYTLLDDAVALDVTLSWIDPDTQEYMSEPATFNRGAASALREFAPGATFYARGHRIEVDAVDLGVNGEAIGDWVWCPSCGFGQDVTEQPSPAACPRCGDAGISDVQQRLPVVELQRVSSAMRREEAAIDDVRDDRERVAFNIVTAADIDVPRRQWFVDGYPFGVKHLTDTTIRWLNLGNAAEPGGTRLIAGAELTAPLFRVCAGCGKLDSRTGQNSPAEHRPWCVYRNTSQEQVKPVALGRTLRTEVVVVQLPAAISVGDRFAVPSLLAAFQLGLTEHLGGAPDHLAFERIVITGSAEAHEAILIHDTVPGGTGYLAELADPEAMYAVLHRAWTLVRDCPCKDEGRASCHRCLSPYINSSTQKHVSRVAAERYLRTILLAGGAGEPAAALSWTVTEQQTTTYDPETHIEQLLRTVLFDRLTAGLGASVQEQPGPYGNRWTINIGGRTWVMEPQLPLAGVKPDFVFYSNDQSIPRLALFCDGWQFHASPMINRLADDAQKRASLRDQGYVVIGLTWQDLLDAQHGSTPPPLWFAEQRWTLAMQATGGALKPGLLELVKGGPIDFLARWISQPDPAGIEALADALPLLLVGAGGHGKAESAAPVLELAQTFHDGSPLPTTGERPVWAWRHDTLSVVARNHSGKAAEIVVLLDDRDDRLGQQHKVAWREWIRLANLLNRSLQPTFISTYSLTSGPQPATETSKTSISAAWAPLHAGAVGDAEKQLILSLADTACPLPTQGHETESGLPLALAWIEHKVAVNLELTADDLNELAADGWTVVAPDAVSIGNALAGGQ</sequence>
<dbReference type="Pfam" id="PF00270">
    <property type="entry name" value="DEAD"/>
    <property type="match status" value="1"/>
</dbReference>
<evidence type="ECO:0000313" key="7">
    <source>
        <dbReference type="Proteomes" id="UP000278962"/>
    </source>
</evidence>
<protein>
    <submittedName>
        <fullName evidence="6">ATP-dependent helicase YprA (DUF1998 family)</fullName>
    </submittedName>
</protein>
<dbReference type="SMART" id="SM00487">
    <property type="entry name" value="DEXDc"/>
    <property type="match status" value="1"/>
</dbReference>
<evidence type="ECO:0000256" key="2">
    <source>
        <dbReference type="ARBA" id="ARBA00022840"/>
    </source>
</evidence>
<evidence type="ECO:0000259" key="5">
    <source>
        <dbReference type="PROSITE" id="PS51194"/>
    </source>
</evidence>
<keyword evidence="6" id="KW-0347">Helicase</keyword>
<feature type="domain" description="Helicase C-terminal" evidence="5">
    <location>
        <begin position="964"/>
        <end position="1127"/>
    </location>
</feature>
<dbReference type="GO" id="GO:0006289">
    <property type="term" value="P:nucleotide-excision repair"/>
    <property type="evidence" value="ECO:0007669"/>
    <property type="project" value="TreeGrafter"/>
</dbReference>
<evidence type="ECO:0000259" key="4">
    <source>
        <dbReference type="PROSITE" id="PS51192"/>
    </source>
</evidence>
<dbReference type="Proteomes" id="UP000278962">
    <property type="component" value="Unassembled WGS sequence"/>
</dbReference>
<dbReference type="InterPro" id="IPR027417">
    <property type="entry name" value="P-loop_NTPase"/>
</dbReference>
<feature type="region of interest" description="Disordered" evidence="3">
    <location>
        <begin position="538"/>
        <end position="560"/>
    </location>
</feature>
<dbReference type="GO" id="GO:0036297">
    <property type="term" value="P:interstrand cross-link repair"/>
    <property type="evidence" value="ECO:0007669"/>
    <property type="project" value="TreeGrafter"/>
</dbReference>
<dbReference type="Gene3D" id="3.40.50.300">
    <property type="entry name" value="P-loop containing nucleotide triphosphate hydrolases"/>
    <property type="match status" value="2"/>
</dbReference>
<dbReference type="OrthoDB" id="3197455at2"/>
<accession>A0A660LDT1</accession>
<dbReference type="GO" id="GO:0003676">
    <property type="term" value="F:nucleic acid binding"/>
    <property type="evidence" value="ECO:0007669"/>
    <property type="project" value="InterPro"/>
</dbReference>
<dbReference type="PANTHER" id="PTHR47957">
    <property type="entry name" value="ATP-DEPENDENT HELICASE HRQ1"/>
    <property type="match status" value="1"/>
</dbReference>
<proteinExistence type="predicted"/>
<dbReference type="Pfam" id="PF09369">
    <property type="entry name" value="MZB"/>
    <property type="match status" value="1"/>
</dbReference>
<dbReference type="GO" id="GO:0005524">
    <property type="term" value="F:ATP binding"/>
    <property type="evidence" value="ECO:0007669"/>
    <property type="project" value="UniProtKB-KW"/>
</dbReference>
<dbReference type="SUPFAM" id="SSF52540">
    <property type="entry name" value="P-loop containing nucleoside triphosphate hydrolases"/>
    <property type="match status" value="2"/>
</dbReference>
<gene>
    <name evidence="6" type="ORF">C8N24_0706</name>
</gene>
<dbReference type="PROSITE" id="PS51192">
    <property type="entry name" value="HELICASE_ATP_BIND_1"/>
    <property type="match status" value="1"/>
</dbReference>
<dbReference type="PANTHER" id="PTHR47957:SF3">
    <property type="entry name" value="ATP-DEPENDENT HELICASE HRQ1"/>
    <property type="match status" value="1"/>
</dbReference>
<reference evidence="6 7" key="1">
    <citation type="submission" date="2018-10" db="EMBL/GenBank/DDBJ databases">
        <title>Genomic Encyclopedia of Archaeal and Bacterial Type Strains, Phase II (KMG-II): from individual species to whole genera.</title>
        <authorList>
            <person name="Goeker M."/>
        </authorList>
    </citation>
    <scope>NUCLEOTIDE SEQUENCE [LARGE SCALE GENOMIC DNA]</scope>
    <source>
        <strain evidence="6 7">DSM 14954</strain>
    </source>
</reference>
<dbReference type="PROSITE" id="PS51194">
    <property type="entry name" value="HELICASE_CTER"/>
    <property type="match status" value="1"/>
</dbReference>
<dbReference type="RefSeq" id="WP_121248040.1">
    <property type="nucleotide sequence ID" value="NZ_RBIL01000001.1"/>
</dbReference>
<feature type="domain" description="Helicase ATP-binding" evidence="4">
    <location>
        <begin position="95"/>
        <end position="311"/>
    </location>
</feature>
<dbReference type="InterPro" id="IPR018973">
    <property type="entry name" value="MZB"/>
</dbReference>
<evidence type="ECO:0000256" key="3">
    <source>
        <dbReference type="SAM" id="MobiDB-lite"/>
    </source>
</evidence>